<accession>A0ABR8BQK1</accession>
<gene>
    <name evidence="1" type="ORF">H6G14_28635</name>
</gene>
<keyword evidence="2" id="KW-1185">Reference proteome</keyword>
<dbReference type="EMBL" id="JACJQL010000081">
    <property type="protein sequence ID" value="MBD2255190.1"/>
    <property type="molecule type" value="Genomic_DNA"/>
</dbReference>
<proteinExistence type="predicted"/>
<name>A0ABR8BQK1_9NOSO</name>
<protein>
    <submittedName>
        <fullName evidence="1">Uncharacterized protein</fullName>
    </submittedName>
</protein>
<evidence type="ECO:0000313" key="1">
    <source>
        <dbReference type="EMBL" id="MBD2255190.1"/>
    </source>
</evidence>
<organism evidence="1 2">
    <name type="scientific">Nostoc parmelioides FACHB-3921</name>
    <dbReference type="NCBI Taxonomy" id="2692909"/>
    <lineage>
        <taxon>Bacteria</taxon>
        <taxon>Bacillati</taxon>
        <taxon>Cyanobacteriota</taxon>
        <taxon>Cyanophyceae</taxon>
        <taxon>Nostocales</taxon>
        <taxon>Nostocaceae</taxon>
        <taxon>Nostoc</taxon>
    </lineage>
</organism>
<sequence length="49" mass="5508">MSKPLTIIVRGLSINSVCQDNAESLTKEDVVKLLAQLETFAMFKFEHLV</sequence>
<evidence type="ECO:0000313" key="2">
    <source>
        <dbReference type="Proteomes" id="UP000621307"/>
    </source>
</evidence>
<dbReference type="Proteomes" id="UP000621307">
    <property type="component" value="Unassembled WGS sequence"/>
</dbReference>
<comment type="caution">
    <text evidence="1">The sequence shown here is derived from an EMBL/GenBank/DDBJ whole genome shotgun (WGS) entry which is preliminary data.</text>
</comment>
<reference evidence="1 2" key="1">
    <citation type="journal article" date="2020" name="ISME J.">
        <title>Comparative genomics reveals insights into cyanobacterial evolution and habitat adaptation.</title>
        <authorList>
            <person name="Chen M.Y."/>
            <person name="Teng W.K."/>
            <person name="Zhao L."/>
            <person name="Hu C.X."/>
            <person name="Zhou Y.K."/>
            <person name="Han B.P."/>
            <person name="Song L.R."/>
            <person name="Shu W.S."/>
        </authorList>
    </citation>
    <scope>NUCLEOTIDE SEQUENCE [LARGE SCALE GENOMIC DNA]</scope>
    <source>
        <strain evidence="1 2">FACHB-3921</strain>
    </source>
</reference>